<dbReference type="Pfam" id="PF01738">
    <property type="entry name" value="DLH"/>
    <property type="match status" value="1"/>
</dbReference>
<sequence length="268" mass="29893">MFTIRYSTAVIKTLCRSFNSSTKEIINEKNGSCCVDPGAKQIYDAKGHEEKLAGIATYKTGQGKSTIVIFTDIFGFSFINIRKIADTYAQGTKATVLVPDLFNGDSMNPNEANLFDKLPAWLQKHPPTNACTMADKIISTIKRHYDSIEINVVGFCYGGKIVIHLITHPELSSSVKAGVVAHPSFLVKEEANQIKRPILFQCAETDERFIPDIRKHFEKELTRTGLGKFIDYPGTTHGFVVRPDGTPQVEKQKNKAITDAIEYLNKNF</sequence>
<proteinExistence type="predicted"/>
<accession>A0A815PMD4</accession>
<feature type="domain" description="Dienelactone hydrolase" evidence="1">
    <location>
        <begin position="57"/>
        <end position="266"/>
    </location>
</feature>
<dbReference type="Gene3D" id="3.40.50.1820">
    <property type="entry name" value="alpha/beta hydrolase"/>
    <property type="match status" value="1"/>
</dbReference>
<dbReference type="InterPro" id="IPR029058">
    <property type="entry name" value="AB_hydrolase_fold"/>
</dbReference>
<dbReference type="InterPro" id="IPR002925">
    <property type="entry name" value="Dienelactn_hydro"/>
</dbReference>
<evidence type="ECO:0000259" key="1">
    <source>
        <dbReference type="Pfam" id="PF01738"/>
    </source>
</evidence>
<organism evidence="2 3">
    <name type="scientific">Rotaria sordida</name>
    <dbReference type="NCBI Taxonomy" id="392033"/>
    <lineage>
        <taxon>Eukaryota</taxon>
        <taxon>Metazoa</taxon>
        <taxon>Spiralia</taxon>
        <taxon>Gnathifera</taxon>
        <taxon>Rotifera</taxon>
        <taxon>Eurotatoria</taxon>
        <taxon>Bdelloidea</taxon>
        <taxon>Philodinida</taxon>
        <taxon>Philodinidae</taxon>
        <taxon>Rotaria</taxon>
    </lineage>
</organism>
<evidence type="ECO:0000313" key="3">
    <source>
        <dbReference type="Proteomes" id="UP000663882"/>
    </source>
</evidence>
<dbReference type="Proteomes" id="UP000663882">
    <property type="component" value="Unassembled WGS sequence"/>
</dbReference>
<dbReference type="GO" id="GO:0016787">
    <property type="term" value="F:hydrolase activity"/>
    <property type="evidence" value="ECO:0007669"/>
    <property type="project" value="InterPro"/>
</dbReference>
<name>A0A815PMD4_9BILA</name>
<comment type="caution">
    <text evidence="2">The sequence shown here is derived from an EMBL/GenBank/DDBJ whole genome shotgun (WGS) entry which is preliminary data.</text>
</comment>
<dbReference type="PANTHER" id="PTHR17630">
    <property type="entry name" value="DIENELACTONE HYDROLASE"/>
    <property type="match status" value="1"/>
</dbReference>
<dbReference type="PANTHER" id="PTHR17630:SF44">
    <property type="entry name" value="PROTEIN AIM2"/>
    <property type="match status" value="1"/>
</dbReference>
<gene>
    <name evidence="2" type="ORF">RFH988_LOCUS36764</name>
</gene>
<dbReference type="SUPFAM" id="SSF53474">
    <property type="entry name" value="alpha/beta-Hydrolases"/>
    <property type="match status" value="1"/>
</dbReference>
<dbReference type="OrthoDB" id="17560at2759"/>
<protein>
    <recommendedName>
        <fullName evidence="1">Dienelactone hydrolase domain-containing protein</fullName>
    </recommendedName>
</protein>
<evidence type="ECO:0000313" key="2">
    <source>
        <dbReference type="EMBL" id="CAF1451253.1"/>
    </source>
</evidence>
<reference evidence="2" key="1">
    <citation type="submission" date="2021-02" db="EMBL/GenBank/DDBJ databases">
        <authorList>
            <person name="Nowell W R."/>
        </authorList>
    </citation>
    <scope>NUCLEOTIDE SEQUENCE</scope>
</reference>
<dbReference type="AlphaFoldDB" id="A0A815PMD4"/>
<dbReference type="EMBL" id="CAJNOO010006611">
    <property type="protein sequence ID" value="CAF1451253.1"/>
    <property type="molecule type" value="Genomic_DNA"/>
</dbReference>